<dbReference type="PROSITE" id="PS51063">
    <property type="entry name" value="HTH_CRP_2"/>
    <property type="match status" value="1"/>
</dbReference>
<dbReference type="InterPro" id="IPR012318">
    <property type="entry name" value="HTH_CRP"/>
</dbReference>
<evidence type="ECO:0000259" key="4">
    <source>
        <dbReference type="PROSITE" id="PS51063"/>
    </source>
</evidence>
<gene>
    <name evidence="5" type="ORF">GL279_06505</name>
</gene>
<protein>
    <submittedName>
        <fullName evidence="5">Helix-turn-helix domain-containing protein</fullName>
    </submittedName>
</protein>
<name>A0A844H095_9RHOB</name>
<organism evidence="5 6">
    <name type="scientific">Paracoccus limosus</name>
    <dbReference type="NCBI Taxonomy" id="913252"/>
    <lineage>
        <taxon>Bacteria</taxon>
        <taxon>Pseudomonadati</taxon>
        <taxon>Pseudomonadota</taxon>
        <taxon>Alphaproteobacteria</taxon>
        <taxon>Rhodobacterales</taxon>
        <taxon>Paracoccaceae</taxon>
        <taxon>Paracoccus</taxon>
    </lineage>
</organism>
<dbReference type="EMBL" id="WMIF01000006">
    <property type="protein sequence ID" value="MTH34252.1"/>
    <property type="molecule type" value="Genomic_DNA"/>
</dbReference>
<dbReference type="InterPro" id="IPR014710">
    <property type="entry name" value="RmlC-like_jellyroll"/>
</dbReference>
<dbReference type="Pfam" id="PF13545">
    <property type="entry name" value="HTH_Crp_2"/>
    <property type="match status" value="1"/>
</dbReference>
<evidence type="ECO:0000256" key="2">
    <source>
        <dbReference type="ARBA" id="ARBA00023125"/>
    </source>
</evidence>
<dbReference type="OrthoDB" id="7584044at2"/>
<dbReference type="SMART" id="SM00419">
    <property type="entry name" value="HTH_CRP"/>
    <property type="match status" value="1"/>
</dbReference>
<keyword evidence="1" id="KW-0805">Transcription regulation</keyword>
<evidence type="ECO:0000313" key="6">
    <source>
        <dbReference type="Proteomes" id="UP000442533"/>
    </source>
</evidence>
<dbReference type="SUPFAM" id="SSF46785">
    <property type="entry name" value="Winged helix' DNA-binding domain"/>
    <property type="match status" value="1"/>
</dbReference>
<keyword evidence="2" id="KW-0238">DNA-binding</keyword>
<keyword evidence="3" id="KW-0804">Transcription</keyword>
<evidence type="ECO:0000313" key="5">
    <source>
        <dbReference type="EMBL" id="MTH34252.1"/>
    </source>
</evidence>
<dbReference type="Gene3D" id="2.60.120.10">
    <property type="entry name" value="Jelly Rolls"/>
    <property type="match status" value="1"/>
</dbReference>
<dbReference type="Gene3D" id="1.10.10.10">
    <property type="entry name" value="Winged helix-like DNA-binding domain superfamily/Winged helix DNA-binding domain"/>
    <property type="match status" value="1"/>
</dbReference>
<dbReference type="InterPro" id="IPR036388">
    <property type="entry name" value="WH-like_DNA-bd_sf"/>
</dbReference>
<feature type="domain" description="HTH crp-type" evidence="4">
    <location>
        <begin position="149"/>
        <end position="223"/>
    </location>
</feature>
<dbReference type="InterPro" id="IPR036390">
    <property type="entry name" value="WH_DNA-bd_sf"/>
</dbReference>
<comment type="caution">
    <text evidence="5">The sequence shown here is derived from an EMBL/GenBank/DDBJ whole genome shotgun (WGS) entry which is preliminary data.</text>
</comment>
<proteinExistence type="predicted"/>
<sequence length="243" mass="27759">MAITEYFVRYLQRRDQLSAEDIDRLRATPTTHESFGPGEIIVPQGRMATRSCMMLRGMSARQHRNAARPEERVITALHVPGDFVDLHGFVLAGLEHDVVSMGRSEVEFVGHDELREITAHFPHLTRLLWMSTVIDAAIHRQWLVASASLRSSAHLAHLLCEIYTRLATVGAAQNHVFTLPLLQKELADILGYTPIHINRAVRDLRASGLLRWTGQEVEILDWPRLVRFARFRPEYLELEQASR</sequence>
<accession>A0A844H095</accession>
<keyword evidence="6" id="KW-1185">Reference proteome</keyword>
<evidence type="ECO:0000256" key="3">
    <source>
        <dbReference type="ARBA" id="ARBA00023163"/>
    </source>
</evidence>
<dbReference type="SUPFAM" id="SSF51206">
    <property type="entry name" value="cAMP-binding domain-like"/>
    <property type="match status" value="1"/>
</dbReference>
<dbReference type="InterPro" id="IPR018490">
    <property type="entry name" value="cNMP-bd_dom_sf"/>
</dbReference>
<dbReference type="GO" id="GO:0003677">
    <property type="term" value="F:DNA binding"/>
    <property type="evidence" value="ECO:0007669"/>
    <property type="project" value="UniProtKB-KW"/>
</dbReference>
<dbReference type="AlphaFoldDB" id="A0A844H095"/>
<dbReference type="Proteomes" id="UP000442533">
    <property type="component" value="Unassembled WGS sequence"/>
</dbReference>
<reference evidence="5 6" key="1">
    <citation type="submission" date="2019-11" db="EMBL/GenBank/DDBJ databases">
        <authorList>
            <person name="Dong K."/>
        </authorList>
    </citation>
    <scope>NUCLEOTIDE SEQUENCE [LARGE SCALE GENOMIC DNA]</scope>
    <source>
        <strain evidence="5 6">JCM 17370</strain>
    </source>
</reference>
<dbReference type="GO" id="GO:0006355">
    <property type="term" value="P:regulation of DNA-templated transcription"/>
    <property type="evidence" value="ECO:0007669"/>
    <property type="project" value="InterPro"/>
</dbReference>
<dbReference type="RefSeq" id="WP_155063810.1">
    <property type="nucleotide sequence ID" value="NZ_WMIF01000006.1"/>
</dbReference>
<evidence type="ECO:0000256" key="1">
    <source>
        <dbReference type="ARBA" id="ARBA00023015"/>
    </source>
</evidence>